<keyword evidence="2" id="KW-0560">Oxidoreductase</keyword>
<comment type="similarity">
    <text evidence="1">Belongs to the short-chain dehydrogenases/reductases (SDR) family.</text>
</comment>
<name>A0A816G9A3_9BILA</name>
<dbReference type="InterPro" id="IPR036291">
    <property type="entry name" value="NAD(P)-bd_dom_sf"/>
</dbReference>
<dbReference type="PANTHER" id="PTHR24320:SF148">
    <property type="entry name" value="NAD(P)-BINDING ROSSMANN-FOLD SUPERFAMILY PROTEIN"/>
    <property type="match status" value="1"/>
</dbReference>
<dbReference type="EMBL" id="CAJNOQ010061064">
    <property type="protein sequence ID" value="CAF1671255.1"/>
    <property type="molecule type" value="Genomic_DNA"/>
</dbReference>
<dbReference type="OrthoDB" id="191139at2759"/>
<dbReference type="SUPFAM" id="SSF51735">
    <property type="entry name" value="NAD(P)-binding Rossmann-fold domains"/>
    <property type="match status" value="1"/>
</dbReference>
<dbReference type="EMBL" id="CAJOBC010141005">
    <property type="protein sequence ID" value="CAF4645871.1"/>
    <property type="molecule type" value="Genomic_DNA"/>
</dbReference>
<dbReference type="GO" id="GO:0016491">
    <property type="term" value="F:oxidoreductase activity"/>
    <property type="evidence" value="ECO:0007669"/>
    <property type="project" value="UniProtKB-KW"/>
</dbReference>
<protein>
    <submittedName>
        <fullName evidence="3">Uncharacterized protein</fullName>
    </submittedName>
</protein>
<dbReference type="Pfam" id="PF00106">
    <property type="entry name" value="adh_short"/>
    <property type="match status" value="1"/>
</dbReference>
<evidence type="ECO:0000313" key="3">
    <source>
        <dbReference type="EMBL" id="CAF1671255.1"/>
    </source>
</evidence>
<feature type="non-terminal residue" evidence="3">
    <location>
        <position position="107"/>
    </location>
</feature>
<organism evidence="3 5">
    <name type="scientific">Didymodactylos carnosus</name>
    <dbReference type="NCBI Taxonomy" id="1234261"/>
    <lineage>
        <taxon>Eukaryota</taxon>
        <taxon>Metazoa</taxon>
        <taxon>Spiralia</taxon>
        <taxon>Gnathifera</taxon>
        <taxon>Rotifera</taxon>
        <taxon>Eurotatoria</taxon>
        <taxon>Bdelloidea</taxon>
        <taxon>Philodinida</taxon>
        <taxon>Philodinidae</taxon>
        <taxon>Didymodactylos</taxon>
    </lineage>
</organism>
<dbReference type="Proteomes" id="UP000681722">
    <property type="component" value="Unassembled WGS sequence"/>
</dbReference>
<evidence type="ECO:0000256" key="2">
    <source>
        <dbReference type="ARBA" id="ARBA00023002"/>
    </source>
</evidence>
<reference evidence="3" key="1">
    <citation type="submission" date="2021-02" db="EMBL/GenBank/DDBJ databases">
        <authorList>
            <person name="Nowell W R."/>
        </authorList>
    </citation>
    <scope>NUCLEOTIDE SEQUENCE</scope>
</reference>
<keyword evidence="5" id="KW-1185">Reference proteome</keyword>
<dbReference type="Gene3D" id="3.40.50.720">
    <property type="entry name" value="NAD(P)-binding Rossmann-like Domain"/>
    <property type="match status" value="1"/>
</dbReference>
<evidence type="ECO:0000313" key="5">
    <source>
        <dbReference type="Proteomes" id="UP000663829"/>
    </source>
</evidence>
<gene>
    <name evidence="3" type="ORF">GPM918_LOCUS46325</name>
    <name evidence="4" type="ORF">SRO942_LOCUS50266</name>
</gene>
<evidence type="ECO:0000256" key="1">
    <source>
        <dbReference type="ARBA" id="ARBA00006484"/>
    </source>
</evidence>
<sequence>ASSYAKAHIILTARDMKKGQEVVSDIKKTTSNENIELMELHQDKLSDVRRFVNEYKQKNIPLHILICNAGIMATPYKKTVDGYEQQFAVNHLSHFLLTMLLLPVLKA</sequence>
<dbReference type="PANTHER" id="PTHR24320">
    <property type="entry name" value="RETINOL DEHYDROGENASE"/>
    <property type="match status" value="1"/>
</dbReference>
<accession>A0A816G9A3</accession>
<dbReference type="InterPro" id="IPR002347">
    <property type="entry name" value="SDR_fam"/>
</dbReference>
<dbReference type="AlphaFoldDB" id="A0A816G9A3"/>
<proteinExistence type="inferred from homology"/>
<dbReference type="Proteomes" id="UP000663829">
    <property type="component" value="Unassembled WGS sequence"/>
</dbReference>
<feature type="non-terminal residue" evidence="3">
    <location>
        <position position="1"/>
    </location>
</feature>
<comment type="caution">
    <text evidence="3">The sequence shown here is derived from an EMBL/GenBank/DDBJ whole genome shotgun (WGS) entry which is preliminary data.</text>
</comment>
<evidence type="ECO:0000313" key="4">
    <source>
        <dbReference type="EMBL" id="CAF4645871.1"/>
    </source>
</evidence>